<dbReference type="Gene3D" id="3.40.50.300">
    <property type="entry name" value="P-loop containing nucleotide triphosphate hydrolases"/>
    <property type="match status" value="1"/>
</dbReference>
<dbReference type="GO" id="GO:0051707">
    <property type="term" value="P:response to other organism"/>
    <property type="evidence" value="ECO:0007669"/>
    <property type="project" value="UniProtKB-ARBA"/>
</dbReference>
<feature type="compositionally biased region" description="Low complexity" evidence="7">
    <location>
        <begin position="1279"/>
        <end position="1288"/>
    </location>
</feature>
<reference evidence="12" key="1">
    <citation type="submission" date="2018-08" db="EMBL/GenBank/DDBJ databases">
        <authorList>
            <person name="Rossello M."/>
        </authorList>
    </citation>
    <scope>NUCLEOTIDE SEQUENCE [LARGE SCALE GENOMIC DNA]</scope>
    <source>
        <strain evidence="12">cv. Chinese Spring</strain>
    </source>
</reference>
<keyword evidence="4" id="KW-0547">Nucleotide-binding</keyword>
<dbReference type="Gramene" id="TraesCLE_scaffold_045640_01G000100.1">
    <property type="protein sequence ID" value="TraesCLE_scaffold_045640_01G000100.1"/>
    <property type="gene ID" value="TraesCLE_scaffold_045640_01G000100"/>
</dbReference>
<feature type="region of interest" description="Disordered" evidence="7">
    <location>
        <begin position="1267"/>
        <end position="1288"/>
    </location>
</feature>
<evidence type="ECO:0008006" key="14">
    <source>
        <dbReference type="Google" id="ProtNLM"/>
    </source>
</evidence>
<dbReference type="Gramene" id="TraesCAD_scaffold_034666_01G000100.1">
    <property type="protein sequence ID" value="TraesCAD_scaffold_034666_01G000100.1"/>
    <property type="gene ID" value="TraesCAD_scaffold_034666_01G000100"/>
</dbReference>
<dbReference type="Pfam" id="PF00931">
    <property type="entry name" value="NB-ARC"/>
    <property type="match status" value="1"/>
</dbReference>
<keyword evidence="2" id="KW-0433">Leucine-rich repeat</keyword>
<feature type="domain" description="Disease resistance protein winged helix" evidence="10">
    <location>
        <begin position="495"/>
        <end position="571"/>
    </location>
</feature>
<dbReference type="STRING" id="4565.A0A3B6QLE9"/>
<evidence type="ECO:0000259" key="11">
    <source>
        <dbReference type="Pfam" id="PF25019"/>
    </source>
</evidence>
<evidence type="ECO:0000256" key="2">
    <source>
        <dbReference type="ARBA" id="ARBA00022614"/>
    </source>
</evidence>
<dbReference type="Gramene" id="TraesWEE_scaffold_044100_01G000100.1">
    <property type="protein sequence ID" value="TraesWEE_scaffold_044100_01G000100.1"/>
    <property type="gene ID" value="TraesWEE_scaffold_044100_01G000100"/>
</dbReference>
<evidence type="ECO:0000256" key="3">
    <source>
        <dbReference type="ARBA" id="ARBA00022737"/>
    </source>
</evidence>
<dbReference type="InterPro" id="IPR041118">
    <property type="entry name" value="Rx_N"/>
</dbReference>
<evidence type="ECO:0000256" key="7">
    <source>
        <dbReference type="SAM" id="MobiDB-lite"/>
    </source>
</evidence>
<evidence type="ECO:0000256" key="6">
    <source>
        <dbReference type="ARBA" id="ARBA00022840"/>
    </source>
</evidence>
<dbReference type="SUPFAM" id="SSF52540">
    <property type="entry name" value="P-loop containing nucleoside triphosphate hydrolases"/>
    <property type="match status" value="1"/>
</dbReference>
<dbReference type="Gramene" id="TraesCS6D03G0741600.1">
    <property type="protein sequence ID" value="TraesCS6D03G0741600.1.CDS"/>
    <property type="gene ID" value="TraesCS6D03G0741600"/>
</dbReference>
<keyword evidence="5" id="KW-0611">Plant defense</keyword>
<dbReference type="Gramene" id="TraesROB_scaffold_053322_01G000100.1">
    <property type="protein sequence ID" value="TraesROB_scaffold_053322_01G000100.1"/>
    <property type="gene ID" value="TraesROB_scaffold_053322_01G000100"/>
</dbReference>
<dbReference type="Pfam" id="PF18052">
    <property type="entry name" value="Rx_N"/>
    <property type="match status" value="1"/>
</dbReference>
<feature type="domain" description="R13L1/DRL21-like LRR repeat region" evidence="11">
    <location>
        <begin position="770"/>
        <end position="890"/>
    </location>
</feature>
<evidence type="ECO:0000259" key="10">
    <source>
        <dbReference type="Pfam" id="PF23559"/>
    </source>
</evidence>
<dbReference type="InterPro" id="IPR036388">
    <property type="entry name" value="WH-like_DNA-bd_sf"/>
</dbReference>
<dbReference type="EnsemblPlants" id="TraesCS6D02G318200.1">
    <property type="protein sequence ID" value="TraesCS6D02G318200.1"/>
    <property type="gene ID" value="TraesCS6D02G318200"/>
</dbReference>
<dbReference type="InterPro" id="IPR002182">
    <property type="entry name" value="NB-ARC"/>
</dbReference>
<proteinExistence type="inferred from homology"/>
<evidence type="ECO:0000259" key="9">
    <source>
        <dbReference type="Pfam" id="PF18052"/>
    </source>
</evidence>
<dbReference type="SUPFAM" id="SSF52058">
    <property type="entry name" value="L domain-like"/>
    <property type="match status" value="1"/>
</dbReference>
<dbReference type="PANTHER" id="PTHR36766:SF64">
    <property type="entry name" value="OS12G0206100 PROTEIN"/>
    <property type="match status" value="1"/>
</dbReference>
<dbReference type="Gramene" id="TraesCS6D02G318200.1">
    <property type="protein sequence ID" value="TraesCS6D02G318200.1"/>
    <property type="gene ID" value="TraesCS6D02G318200"/>
</dbReference>
<dbReference type="Proteomes" id="UP000019116">
    <property type="component" value="Chromosome 6D"/>
</dbReference>
<dbReference type="InterPro" id="IPR032675">
    <property type="entry name" value="LRR_dom_sf"/>
</dbReference>
<evidence type="ECO:0000313" key="12">
    <source>
        <dbReference type="EnsemblPlants" id="TraesCS6D02G318200.1"/>
    </source>
</evidence>
<evidence type="ECO:0000256" key="4">
    <source>
        <dbReference type="ARBA" id="ARBA00022741"/>
    </source>
</evidence>
<dbReference type="InterPro" id="IPR056789">
    <property type="entry name" value="LRR_R13L1-DRL21"/>
</dbReference>
<protein>
    <recommendedName>
        <fullName evidence="14">NB-ARC domain-containing protein</fullName>
    </recommendedName>
</protein>
<dbReference type="Pfam" id="PF23559">
    <property type="entry name" value="WHD_DRP"/>
    <property type="match status" value="1"/>
</dbReference>
<dbReference type="OrthoDB" id="777063at2759"/>
<reference evidence="12" key="2">
    <citation type="submission" date="2018-10" db="UniProtKB">
        <authorList>
            <consortium name="EnsemblPlants"/>
        </authorList>
    </citation>
    <scope>IDENTIFICATION</scope>
</reference>
<dbReference type="Gene3D" id="1.10.10.10">
    <property type="entry name" value="Winged helix-like DNA-binding domain superfamily/Winged helix DNA-binding domain"/>
    <property type="match status" value="1"/>
</dbReference>
<keyword evidence="13" id="KW-1185">Reference proteome</keyword>
<dbReference type="Pfam" id="PF25019">
    <property type="entry name" value="LRR_R13L1-DRL21"/>
    <property type="match status" value="1"/>
</dbReference>
<evidence type="ECO:0000259" key="8">
    <source>
        <dbReference type="Pfam" id="PF00931"/>
    </source>
</evidence>
<dbReference type="PANTHER" id="PTHR36766">
    <property type="entry name" value="PLANT BROAD-SPECTRUM MILDEW RESISTANCE PROTEIN RPW8"/>
    <property type="match status" value="1"/>
</dbReference>
<evidence type="ECO:0000256" key="5">
    <source>
        <dbReference type="ARBA" id="ARBA00022821"/>
    </source>
</evidence>
<dbReference type="SMR" id="A0A3B6QLE9"/>
<accession>A0A3B6QLE9</accession>
<dbReference type="InterPro" id="IPR058922">
    <property type="entry name" value="WHD_DRP"/>
</dbReference>
<keyword evidence="3" id="KW-0677">Repeat</keyword>
<dbReference type="InterPro" id="IPR027417">
    <property type="entry name" value="P-loop_NTPase"/>
</dbReference>
<gene>
    <name evidence="12" type="primary">LOC123145751</name>
</gene>
<feature type="domain" description="NB-ARC" evidence="8">
    <location>
        <begin position="250"/>
        <end position="408"/>
    </location>
</feature>
<evidence type="ECO:0000256" key="1">
    <source>
        <dbReference type="ARBA" id="ARBA00008894"/>
    </source>
</evidence>
<organism evidence="12">
    <name type="scientific">Triticum aestivum</name>
    <name type="common">Wheat</name>
    <dbReference type="NCBI Taxonomy" id="4565"/>
    <lineage>
        <taxon>Eukaryota</taxon>
        <taxon>Viridiplantae</taxon>
        <taxon>Streptophyta</taxon>
        <taxon>Embryophyta</taxon>
        <taxon>Tracheophyta</taxon>
        <taxon>Spermatophyta</taxon>
        <taxon>Magnoliopsida</taxon>
        <taxon>Liliopsida</taxon>
        <taxon>Poales</taxon>
        <taxon>Poaceae</taxon>
        <taxon>BOP clade</taxon>
        <taxon>Pooideae</taxon>
        <taxon>Triticodae</taxon>
        <taxon>Triticeae</taxon>
        <taxon>Triticinae</taxon>
        <taxon>Triticum</taxon>
    </lineage>
</organism>
<evidence type="ECO:0000313" key="13">
    <source>
        <dbReference type="Proteomes" id="UP000019116"/>
    </source>
</evidence>
<dbReference type="Gene3D" id="3.80.10.10">
    <property type="entry name" value="Ribonuclease Inhibitor"/>
    <property type="match status" value="2"/>
</dbReference>
<sequence>MPPATAQLLRGRPGVLHGRYIPQRRQMATAAAFAGKAVAIPAISFLVGKAFSYLDKYHRSEGMEELKKRLELAMPNIEAVFDAVNPDHVREESPALDKCLWQLRAAVEDAENVVDELEYYELEEKAEERKVIDWGSSLTKMKHKVVRSVKKVSSLDKTLKNFSQRDTLKRLRKVVEGLNRSAAGIANFLAIADRLKKSASASQQQVDADRETSSELSVSKFVGREREKEKIIEWITKTSVVSADGVTRINSVPIISVVGHGGMGKTTLAQSICKEDAVRNHFKVIWVTVSTNFDATTLTSKMLESVTGVKPGPDHLEPLQKNLKEELKSMKFLLVLDDVWEDKKESEWAKLFAPLRSLNSGSKILLTTRMQSVVHTATSSMGVEGGHCLTLQGLEEDENIKLLNHHVFFGLDPQDCEHFKSAGEQIARKLGGCPLVTKVVAGHLRGNMMIGYWNRFLHEELKQFSGTEEGIMRVLRLSYYRLPTELQICFRYCCIFPQDYEFEKKELIQMWMGSGLISQCASDSQTFEDIGAQILVQLNKSSFFDLKSRPNITNGRKEEYYVMHDLMHDLATDVSSGECARVAHASFFEDDNRTIRHMCIANIHSFSIEEVKKISNFKYLRTIVIDHSDAEVKKDVVCELERVIESLEFLRLLRSRQKHYDCGFHLTEKCGKLIHLRYLSLHQISPEGICGVTRLYHLMLFYCKTVGNKEGKEMSQIRYLGNLDGLRYVSYGFNKNSHGEFDPVEFSVGRLTRLQELNNYLVKESIVSKLSEVKSLRTLRRLQVCGLEKVKNPEEAKDAKLNEIISLNSLSLSWFGEQNNKDALVLEHLEPHCNVMELEIAGYTGVKLPFWIEDLTIKNLVSLELRDCLSWEGLPSLGKLVWLRHIKFQRLLKLQQIGHFSSNTSMEFFLPPRLETLEVHDCPMLSELPVLPPSLVLLRISKVGLTKLPMIDGGSSETKPSQLVSIVVERCALLTLLEGSLLEQEMYMGALQYFKIENCRNLESGSIAFHGMNRLATLCIADCTKFSTIGTIKGELTYLNHLLIIECSGLVSLPSADVFMSFKSLRHMVIYRCENLLCLGGLGSLPSLQYLQIECYSKLVEVGSSLTPHASSSGEEDHLVQIHKLQVDLPSMLLVEPLKRLHRTIELVITHGPQMESLPEQWLIQNRQFLRCIRISEAKSLKSLPLSIRELSSLEELCIMQCHSELFNEIRENNNFESYMAHTRRVAIVPYSHVRGGGWFSIMGKECDIRTYERLRFEDIDLLTSWGNQPNDDEGDETPSSSFPSSEPWWRKYQCCWKNAS</sequence>
<name>A0A3B6QLE9_WHEAT</name>
<dbReference type="GO" id="GO:0043531">
    <property type="term" value="F:ADP binding"/>
    <property type="evidence" value="ECO:0007669"/>
    <property type="project" value="InterPro"/>
</dbReference>
<comment type="similarity">
    <text evidence="1">Belongs to the disease resistance NB-LRR family.</text>
</comment>
<dbReference type="GO" id="GO:0005524">
    <property type="term" value="F:ATP binding"/>
    <property type="evidence" value="ECO:0007669"/>
    <property type="project" value="UniProtKB-KW"/>
</dbReference>
<feature type="domain" description="Disease resistance N-terminal" evidence="9">
    <location>
        <begin position="42"/>
        <end position="131"/>
    </location>
</feature>
<dbReference type="GO" id="GO:0006952">
    <property type="term" value="P:defense response"/>
    <property type="evidence" value="ECO:0007669"/>
    <property type="project" value="UniProtKB-KW"/>
</dbReference>
<dbReference type="InterPro" id="IPR042197">
    <property type="entry name" value="Apaf_helical"/>
</dbReference>
<keyword evidence="6" id="KW-0067">ATP-binding</keyword>
<dbReference type="Gene3D" id="1.10.8.430">
    <property type="entry name" value="Helical domain of apoptotic protease-activating factors"/>
    <property type="match status" value="1"/>
</dbReference>
<dbReference type="PRINTS" id="PR00364">
    <property type="entry name" value="DISEASERSIST"/>
</dbReference>